<organism evidence="2 3">
    <name type="scientific">Steinernema carpocapsae</name>
    <name type="common">Entomopathogenic nematode</name>
    <dbReference type="NCBI Taxonomy" id="34508"/>
    <lineage>
        <taxon>Eukaryota</taxon>
        <taxon>Metazoa</taxon>
        <taxon>Ecdysozoa</taxon>
        <taxon>Nematoda</taxon>
        <taxon>Chromadorea</taxon>
        <taxon>Rhabditida</taxon>
        <taxon>Tylenchina</taxon>
        <taxon>Panagrolaimomorpha</taxon>
        <taxon>Strongyloidoidea</taxon>
        <taxon>Steinernematidae</taxon>
        <taxon>Steinernema</taxon>
    </lineage>
</organism>
<dbReference type="EMBL" id="AZBU02000003">
    <property type="protein sequence ID" value="TKR87256.1"/>
    <property type="molecule type" value="Genomic_DNA"/>
</dbReference>
<gene>
    <name evidence="2" type="ORF">L596_011683</name>
</gene>
<accession>A0A4U5NV31</accession>
<reference evidence="2 3" key="1">
    <citation type="journal article" date="2015" name="Genome Biol.">
        <title>Comparative genomics of Steinernema reveals deeply conserved gene regulatory networks.</title>
        <authorList>
            <person name="Dillman A.R."/>
            <person name="Macchietto M."/>
            <person name="Porter C.F."/>
            <person name="Rogers A."/>
            <person name="Williams B."/>
            <person name="Antoshechkin I."/>
            <person name="Lee M.M."/>
            <person name="Goodwin Z."/>
            <person name="Lu X."/>
            <person name="Lewis E.E."/>
            <person name="Goodrich-Blair H."/>
            <person name="Stock S.P."/>
            <person name="Adams B.J."/>
            <person name="Sternberg P.W."/>
            <person name="Mortazavi A."/>
        </authorList>
    </citation>
    <scope>NUCLEOTIDE SEQUENCE [LARGE SCALE GENOMIC DNA]</scope>
    <source>
        <strain evidence="2 3">ALL</strain>
    </source>
</reference>
<dbReference type="Proteomes" id="UP000298663">
    <property type="component" value="Unassembled WGS sequence"/>
</dbReference>
<protein>
    <submittedName>
        <fullName evidence="2">Uncharacterized protein</fullName>
    </submittedName>
</protein>
<proteinExistence type="predicted"/>
<evidence type="ECO:0000256" key="1">
    <source>
        <dbReference type="SAM" id="MobiDB-lite"/>
    </source>
</evidence>
<feature type="region of interest" description="Disordered" evidence="1">
    <location>
        <begin position="32"/>
        <end position="70"/>
    </location>
</feature>
<feature type="compositionally biased region" description="Polar residues" evidence="1">
    <location>
        <begin position="37"/>
        <end position="47"/>
    </location>
</feature>
<sequence>MGISTRAKFILKKKFREQEELLENRRLQALGMCPRKNSPSISDSVAGSSSTSKMRKRTRSESPDEESSYFSDALKITERRQFVDAREKPTTKLKIKWKTTFEDYEDMEESVPELVKRYEVTKTQPVECVLGPIKTDPQTDIAKSRFLVERRGGKRFAMSYRKVREEHPDFLIDYYVSKIRAKEMPSESPAIICLDDEDEKEMVKPERELILEEDAQAELPKEERVVKATVDYMVDQVSQDSSSI</sequence>
<dbReference type="OrthoDB" id="10576092at2759"/>
<comment type="caution">
    <text evidence="2">The sequence shown here is derived from an EMBL/GenBank/DDBJ whole genome shotgun (WGS) entry which is preliminary data.</text>
</comment>
<evidence type="ECO:0000313" key="3">
    <source>
        <dbReference type="Proteomes" id="UP000298663"/>
    </source>
</evidence>
<reference evidence="2 3" key="2">
    <citation type="journal article" date="2019" name="G3 (Bethesda)">
        <title>Hybrid Assembly of the Genome of the Entomopathogenic Nematode Steinernema carpocapsae Identifies the X-Chromosome.</title>
        <authorList>
            <person name="Serra L."/>
            <person name="Macchietto M."/>
            <person name="Macias-Munoz A."/>
            <person name="McGill C.J."/>
            <person name="Rodriguez I.M."/>
            <person name="Rodriguez B."/>
            <person name="Murad R."/>
            <person name="Mortazavi A."/>
        </authorList>
    </citation>
    <scope>NUCLEOTIDE SEQUENCE [LARGE SCALE GENOMIC DNA]</scope>
    <source>
        <strain evidence="2 3">ALL</strain>
    </source>
</reference>
<dbReference type="AlphaFoldDB" id="A0A4U5NV31"/>
<keyword evidence="3" id="KW-1185">Reference proteome</keyword>
<evidence type="ECO:0000313" key="2">
    <source>
        <dbReference type="EMBL" id="TKR87256.1"/>
    </source>
</evidence>
<name>A0A4U5NV31_STECR</name>